<sequence>MRLRQFRRAALAVSMMAPLLCAGCFDTLNSDSITTDSTTPDAPPATLDRNSITMIAEVVDRHPHSRDAFTQGLELHGDVLFESTGRVGESWIQSRAFPSGDVIAHADITDPYFGEGLTVVGDTVWHVTWKDGVAFARDRDSLEERFRVTYDGEGWGLCSYDDHEVLGAHVVMSDGTDVLTFRDPETFDVLDTVRVTLDGAPVVMLNELECTPDGVYANVWMTEKIVRIDADTGTVGDVIDASRLLTASERPGTDVLNGIAAIEGTDHFLVTGKLWPTMFEVKFVPR</sequence>
<protein>
    <submittedName>
        <fullName evidence="2">Glutamine cyclotransferase</fullName>
    </submittedName>
</protein>
<keyword evidence="3" id="KW-1185">Reference proteome</keyword>
<gene>
    <name evidence="2" type="ORF">GCM10011410_27790</name>
</gene>
<dbReference type="SUPFAM" id="SSF63829">
    <property type="entry name" value="Calcium-dependent phosphotriesterase"/>
    <property type="match status" value="1"/>
</dbReference>
<evidence type="ECO:0000256" key="1">
    <source>
        <dbReference type="SAM" id="SignalP"/>
    </source>
</evidence>
<dbReference type="Pfam" id="PF05096">
    <property type="entry name" value="Glu_cyclase_2"/>
    <property type="match status" value="1"/>
</dbReference>
<proteinExistence type="predicted"/>
<accession>A0A916UHD7</accession>
<feature type="chain" id="PRO_5036688795" evidence="1">
    <location>
        <begin position="23"/>
        <end position="286"/>
    </location>
</feature>
<dbReference type="AlphaFoldDB" id="A0A916UHD7"/>
<evidence type="ECO:0000313" key="3">
    <source>
        <dbReference type="Proteomes" id="UP000641514"/>
    </source>
</evidence>
<reference evidence="2" key="2">
    <citation type="submission" date="2020-09" db="EMBL/GenBank/DDBJ databases">
        <authorList>
            <person name="Sun Q."/>
            <person name="Zhou Y."/>
        </authorList>
    </citation>
    <scope>NUCLEOTIDE SEQUENCE</scope>
    <source>
        <strain evidence="2">CGMCC 1.15478</strain>
    </source>
</reference>
<dbReference type="GO" id="GO:0016603">
    <property type="term" value="F:glutaminyl-peptide cyclotransferase activity"/>
    <property type="evidence" value="ECO:0007669"/>
    <property type="project" value="InterPro"/>
</dbReference>
<evidence type="ECO:0000313" key="2">
    <source>
        <dbReference type="EMBL" id="GGC73113.1"/>
    </source>
</evidence>
<dbReference type="RefSeq" id="WP_188676154.1">
    <property type="nucleotide sequence ID" value="NZ_BMJH01000003.1"/>
</dbReference>
<reference evidence="2" key="1">
    <citation type="journal article" date="2014" name="Int. J. Syst. Evol. Microbiol.">
        <title>Complete genome sequence of Corynebacterium casei LMG S-19264T (=DSM 44701T), isolated from a smear-ripened cheese.</title>
        <authorList>
            <consortium name="US DOE Joint Genome Institute (JGI-PGF)"/>
            <person name="Walter F."/>
            <person name="Albersmeier A."/>
            <person name="Kalinowski J."/>
            <person name="Ruckert C."/>
        </authorList>
    </citation>
    <scope>NUCLEOTIDE SEQUENCE</scope>
    <source>
        <strain evidence="2">CGMCC 1.15478</strain>
    </source>
</reference>
<dbReference type="InterPro" id="IPR007788">
    <property type="entry name" value="QCT"/>
</dbReference>
<dbReference type="PANTHER" id="PTHR31270">
    <property type="entry name" value="GLUTAMINYL-PEPTIDE CYCLOTRANSFERASE"/>
    <property type="match status" value="1"/>
</dbReference>
<feature type="signal peptide" evidence="1">
    <location>
        <begin position="1"/>
        <end position="22"/>
    </location>
</feature>
<dbReference type="PANTHER" id="PTHR31270:SF1">
    <property type="entry name" value="GLUTAMINYL-PEPTIDE CYCLOTRANSFERASE"/>
    <property type="match status" value="1"/>
</dbReference>
<keyword evidence="1" id="KW-0732">Signal</keyword>
<comment type="caution">
    <text evidence="2">The sequence shown here is derived from an EMBL/GenBank/DDBJ whole genome shotgun (WGS) entry which is preliminary data.</text>
</comment>
<dbReference type="Proteomes" id="UP000641514">
    <property type="component" value="Unassembled WGS sequence"/>
</dbReference>
<organism evidence="2 3">
    <name type="scientific">Hoyosella rhizosphaerae</name>
    <dbReference type="NCBI Taxonomy" id="1755582"/>
    <lineage>
        <taxon>Bacteria</taxon>
        <taxon>Bacillati</taxon>
        <taxon>Actinomycetota</taxon>
        <taxon>Actinomycetes</taxon>
        <taxon>Mycobacteriales</taxon>
        <taxon>Hoyosellaceae</taxon>
        <taxon>Hoyosella</taxon>
    </lineage>
</organism>
<name>A0A916UHD7_9ACTN</name>
<dbReference type="EMBL" id="BMJH01000003">
    <property type="protein sequence ID" value="GGC73113.1"/>
    <property type="molecule type" value="Genomic_DNA"/>
</dbReference>